<evidence type="ECO:0000259" key="1">
    <source>
        <dbReference type="Pfam" id="PF13454"/>
    </source>
</evidence>
<evidence type="ECO:0000313" key="3">
    <source>
        <dbReference type="Proteomes" id="UP000585681"/>
    </source>
</evidence>
<comment type="caution">
    <text evidence="2">The sequence shown here is derived from an EMBL/GenBank/DDBJ whole genome shotgun (WGS) entry which is preliminary data.</text>
</comment>
<dbReference type="EMBL" id="JACIEQ010000001">
    <property type="protein sequence ID" value="MBB4020536.1"/>
    <property type="molecule type" value="Genomic_DNA"/>
</dbReference>
<gene>
    <name evidence="2" type="ORF">GGR17_000327</name>
</gene>
<dbReference type="Proteomes" id="UP000585681">
    <property type="component" value="Unassembled WGS sequence"/>
</dbReference>
<accession>A0A840CCI6</accession>
<dbReference type="PANTHER" id="PTHR40254:SF1">
    <property type="entry name" value="BLR0577 PROTEIN"/>
    <property type="match status" value="1"/>
</dbReference>
<dbReference type="PANTHER" id="PTHR40254">
    <property type="entry name" value="BLR0577 PROTEIN"/>
    <property type="match status" value="1"/>
</dbReference>
<sequence>MRYARRSCASFSVDIFDPEAWPAAGPNFSPDEPEVCLLNLPLRIIDLPPPTGQGIADFSKWAGAEGEEPEAYLPRARLGAYLNTRFSTLLASLPAGVTVSLDQRRIDAATRKDGAWRLESETAYFGPYDDVLLSLGQPQTRRDEQMASWETHAGKHRLDILPAYPGRAVVEAASGWQGKVVAIRGLGLSAIDVVRMLTIGLGGQFQDGSYVPSGREPGTIAPFSLDGHAPAPKPQTAAIDARFEPSKGECEAFRAALVAALSSDADEPLTVLTDALIAPARRILTETRAFRRADEVENWLAAERKEPGSQETRATVEAIKGNIAEAEGRVAPSPGYVIGQLWRKWQPLLREIFDRVQAAAETAEAIVKFDEGLKRYSYGAPVDTLYQMLALIDVGLVYPCATADPDITLLPQGWRLQSGGRSVVAQVMVDSVLPPPVLEMVSEPLLTGLRERNMLSPLKGGLGVRCAPDGAVIRQDGERVPGLWLAGRLASGSTIANDSIHDCFAETVERWSQAVFKA</sequence>
<evidence type="ECO:0000313" key="2">
    <source>
        <dbReference type="EMBL" id="MBB4020536.1"/>
    </source>
</evidence>
<dbReference type="AlphaFoldDB" id="A0A840CCI6"/>
<reference evidence="2" key="1">
    <citation type="submission" date="2020-08" db="EMBL/GenBank/DDBJ databases">
        <title>Genomic Encyclopedia of Type Strains, Phase IV (KMG-IV): sequencing the most valuable type-strain genomes for metagenomic binning, comparative biology and taxonomic classification.</title>
        <authorList>
            <person name="Goeker M."/>
        </authorList>
    </citation>
    <scope>NUCLEOTIDE SEQUENCE [LARGE SCALE GENOMIC DNA]</scope>
    <source>
        <strain evidence="2">DSM 105040</strain>
    </source>
</reference>
<feature type="domain" description="FAD-dependent urate hydroxylase HpyO/Asp monooxygenase CreE-like FAD/NAD(P)-binding" evidence="1">
    <location>
        <begin position="9"/>
        <end position="137"/>
    </location>
</feature>
<dbReference type="InterPro" id="IPR038732">
    <property type="entry name" value="HpyO/CreE_NAD-binding"/>
</dbReference>
<proteinExistence type="predicted"/>
<organism evidence="2 3">
    <name type="scientific">Actibacterium naphthalenivorans</name>
    <dbReference type="NCBI Taxonomy" id="1614693"/>
    <lineage>
        <taxon>Bacteria</taxon>
        <taxon>Pseudomonadati</taxon>
        <taxon>Pseudomonadota</taxon>
        <taxon>Alphaproteobacteria</taxon>
        <taxon>Rhodobacterales</taxon>
        <taxon>Roseobacteraceae</taxon>
        <taxon>Actibacterium</taxon>
    </lineage>
</organism>
<dbReference type="Pfam" id="PF13454">
    <property type="entry name" value="NAD_binding_9"/>
    <property type="match status" value="1"/>
</dbReference>
<name>A0A840CCI6_9RHOB</name>
<protein>
    <submittedName>
        <fullName evidence="2">Putative NAD(P)/FAD-binding protein YdhS</fullName>
    </submittedName>
</protein>
<keyword evidence="3" id="KW-1185">Reference proteome</keyword>
<dbReference type="InterPro" id="IPR052189">
    <property type="entry name" value="L-asp_N-monooxygenase_NS-form"/>
</dbReference>